<gene>
    <name evidence="1" type="ORF">ITJ86_10595</name>
</gene>
<dbReference type="EMBL" id="JADOET010000008">
    <property type="protein sequence ID" value="MBF8150345.1"/>
    <property type="molecule type" value="Genomic_DNA"/>
</dbReference>
<accession>A0ABS0ELQ2</accession>
<name>A0ABS0ELQ2_9FLAO</name>
<evidence type="ECO:0000313" key="1">
    <source>
        <dbReference type="EMBL" id="MBF8150345.1"/>
    </source>
</evidence>
<protein>
    <recommendedName>
        <fullName evidence="3">Lipoprotein</fullName>
    </recommendedName>
</protein>
<dbReference type="PROSITE" id="PS51257">
    <property type="entry name" value="PROKAR_LIPOPROTEIN"/>
    <property type="match status" value="1"/>
</dbReference>
<comment type="caution">
    <text evidence="1">The sequence shown here is derived from an EMBL/GenBank/DDBJ whole genome shotgun (WGS) entry which is preliminary data.</text>
</comment>
<dbReference type="Proteomes" id="UP000611215">
    <property type="component" value="Unassembled WGS sequence"/>
</dbReference>
<reference evidence="1 2" key="1">
    <citation type="submission" date="2020-11" db="EMBL/GenBank/DDBJ databases">
        <title>Winogradskyella marina sp. nov., isolated from marine sediment.</title>
        <authorList>
            <person name="Bo J."/>
            <person name="Wang S."/>
            <person name="Song X."/>
            <person name="Du Z."/>
        </authorList>
    </citation>
    <scope>NUCLEOTIDE SEQUENCE [LARGE SCALE GENOMIC DNA]</scope>
    <source>
        <strain evidence="1 2">F6397</strain>
    </source>
</reference>
<dbReference type="RefSeq" id="WP_195871616.1">
    <property type="nucleotide sequence ID" value="NZ_JADOET010000008.1"/>
</dbReference>
<proteinExistence type="predicted"/>
<organism evidence="1 2">
    <name type="scientific">Winogradskyella marina</name>
    <dbReference type="NCBI Taxonomy" id="2785530"/>
    <lineage>
        <taxon>Bacteria</taxon>
        <taxon>Pseudomonadati</taxon>
        <taxon>Bacteroidota</taxon>
        <taxon>Flavobacteriia</taxon>
        <taxon>Flavobacteriales</taxon>
        <taxon>Flavobacteriaceae</taxon>
        <taxon>Winogradskyella</taxon>
    </lineage>
</organism>
<sequence length="162" mass="18604">MKISHFIKHTFALVFIFTLLSCVGKKPVITEEQQITTPPKLLFLNYKINQEDTKKTITLINQITTDGKLKIKDAYNKSATIGDLECLILDEDFNTLETYSIKNPLKKTIEFINDSGKFEKKILALDSVQFSLKLQLHPKSKYAVINEIKETETIKHITTKIE</sequence>
<evidence type="ECO:0008006" key="3">
    <source>
        <dbReference type="Google" id="ProtNLM"/>
    </source>
</evidence>
<evidence type="ECO:0000313" key="2">
    <source>
        <dbReference type="Proteomes" id="UP000611215"/>
    </source>
</evidence>
<keyword evidence="2" id="KW-1185">Reference proteome</keyword>